<evidence type="ECO:0000313" key="3">
    <source>
        <dbReference type="Proteomes" id="UP000243217"/>
    </source>
</evidence>
<dbReference type="Gene3D" id="1.25.40.20">
    <property type="entry name" value="Ankyrin repeat-containing domain"/>
    <property type="match status" value="1"/>
</dbReference>
<sequence>MAATYGHLNMVKYLIACSSQTCSVKAMDGAAGNGHFHVVKWLHETEVRDVLRMALIGLFSMVISILSSICIHILMMTLIRIYWKMKMYP</sequence>
<accession>A0A1V9Y4K7</accession>
<dbReference type="PANTHER" id="PTHR46586">
    <property type="entry name" value="ANKYRIN REPEAT-CONTAINING PROTEIN"/>
    <property type="match status" value="1"/>
</dbReference>
<name>A0A1V9Y4K7_9STRA</name>
<feature type="transmembrane region" description="Helical" evidence="1">
    <location>
        <begin position="50"/>
        <end position="83"/>
    </location>
</feature>
<evidence type="ECO:0000256" key="1">
    <source>
        <dbReference type="SAM" id="Phobius"/>
    </source>
</evidence>
<organism evidence="2 3">
    <name type="scientific">Thraustotheca clavata</name>
    <dbReference type="NCBI Taxonomy" id="74557"/>
    <lineage>
        <taxon>Eukaryota</taxon>
        <taxon>Sar</taxon>
        <taxon>Stramenopiles</taxon>
        <taxon>Oomycota</taxon>
        <taxon>Saprolegniomycetes</taxon>
        <taxon>Saprolegniales</taxon>
        <taxon>Achlyaceae</taxon>
        <taxon>Thraustotheca</taxon>
    </lineage>
</organism>
<dbReference type="InterPro" id="IPR036770">
    <property type="entry name" value="Ankyrin_rpt-contain_sf"/>
</dbReference>
<keyword evidence="1" id="KW-0472">Membrane</keyword>
<dbReference type="PANTHER" id="PTHR46586:SF3">
    <property type="entry name" value="ANKYRIN REPEAT-CONTAINING PROTEIN"/>
    <property type="match status" value="1"/>
</dbReference>
<keyword evidence="3" id="KW-1185">Reference proteome</keyword>
<dbReference type="InterPro" id="IPR002110">
    <property type="entry name" value="Ankyrin_rpt"/>
</dbReference>
<reference evidence="2 3" key="1">
    <citation type="journal article" date="2014" name="Genome Biol. Evol.">
        <title>The secreted proteins of Achlya hypogyna and Thraustotheca clavata identify the ancestral oomycete secretome and reveal gene acquisitions by horizontal gene transfer.</title>
        <authorList>
            <person name="Misner I."/>
            <person name="Blouin N."/>
            <person name="Leonard G."/>
            <person name="Richards T.A."/>
            <person name="Lane C.E."/>
        </authorList>
    </citation>
    <scope>NUCLEOTIDE SEQUENCE [LARGE SCALE GENOMIC DNA]</scope>
    <source>
        <strain evidence="2 3">ATCC 34112</strain>
    </source>
</reference>
<protein>
    <submittedName>
        <fullName evidence="2">Uncharacterized protein</fullName>
    </submittedName>
</protein>
<evidence type="ECO:0000313" key="2">
    <source>
        <dbReference type="EMBL" id="OQR80608.1"/>
    </source>
</evidence>
<dbReference type="InterPro" id="IPR052050">
    <property type="entry name" value="SecEffector_AnkRepeat"/>
</dbReference>
<dbReference type="AlphaFoldDB" id="A0A1V9Y4K7"/>
<dbReference type="EMBL" id="JNBS01005170">
    <property type="protein sequence ID" value="OQR80608.1"/>
    <property type="molecule type" value="Genomic_DNA"/>
</dbReference>
<dbReference type="SUPFAM" id="SSF48403">
    <property type="entry name" value="Ankyrin repeat"/>
    <property type="match status" value="1"/>
</dbReference>
<comment type="caution">
    <text evidence="2">The sequence shown here is derived from an EMBL/GenBank/DDBJ whole genome shotgun (WGS) entry which is preliminary data.</text>
</comment>
<keyword evidence="1" id="KW-0812">Transmembrane</keyword>
<dbReference type="Pfam" id="PF13637">
    <property type="entry name" value="Ank_4"/>
    <property type="match status" value="1"/>
</dbReference>
<keyword evidence="1" id="KW-1133">Transmembrane helix</keyword>
<proteinExistence type="predicted"/>
<dbReference type="Proteomes" id="UP000243217">
    <property type="component" value="Unassembled WGS sequence"/>
</dbReference>
<gene>
    <name evidence="2" type="ORF">THRCLA_23451</name>
</gene>